<accession>A0ABV8MT24</accession>
<keyword evidence="2" id="KW-0238">DNA-binding</keyword>
<dbReference type="Gene3D" id="1.10.150.690">
    <property type="entry name" value="DUF2063"/>
    <property type="match status" value="1"/>
</dbReference>
<sequence length="244" mass="26103">MNRLSELQDGFIAAQGDPELARQLFGASARGLSAYANNTLFNRADALAEAFPIVRRLVGDDFFGAMARAFARGTPSTSGDLNRYGATFPDFIAGFAPAADLPYLADAARLDWLVHLAYYAADAGPFDFAALAAVDPAQQAELVFIPHPASALLTSPWPIASLWLAHQGGEFPAQDQGGETALVWRDHHPSVRPLAPAEAAFVTALYDGEPLGLAIEAAFAQDETFELGVSLNRLIADQVFITIR</sequence>
<dbReference type="Proteomes" id="UP001595791">
    <property type="component" value="Unassembled WGS sequence"/>
</dbReference>
<evidence type="ECO:0000313" key="2">
    <source>
        <dbReference type="EMBL" id="MFC4160869.1"/>
    </source>
</evidence>
<dbReference type="InterPro" id="IPR044922">
    <property type="entry name" value="DUF2063_N_sf"/>
</dbReference>
<dbReference type="InterPro" id="IPR018640">
    <property type="entry name" value="DUF2063"/>
</dbReference>
<protein>
    <submittedName>
        <fullName evidence="2">DNA-binding domain-containing protein</fullName>
    </submittedName>
</protein>
<keyword evidence="3" id="KW-1185">Reference proteome</keyword>
<evidence type="ECO:0000313" key="3">
    <source>
        <dbReference type="Proteomes" id="UP001595791"/>
    </source>
</evidence>
<name>A0ABV8MT24_9NEIS</name>
<dbReference type="RefSeq" id="WP_378166164.1">
    <property type="nucleotide sequence ID" value="NZ_JBHSBU010000001.1"/>
</dbReference>
<dbReference type="Pfam" id="PF09836">
    <property type="entry name" value="DUF2063"/>
    <property type="match status" value="1"/>
</dbReference>
<feature type="domain" description="Putative DNA-binding" evidence="1">
    <location>
        <begin position="26"/>
        <end position="92"/>
    </location>
</feature>
<gene>
    <name evidence="2" type="ORF">ACFOW7_16135</name>
</gene>
<reference evidence="3" key="1">
    <citation type="journal article" date="2019" name="Int. J. Syst. Evol. Microbiol.">
        <title>The Global Catalogue of Microorganisms (GCM) 10K type strain sequencing project: providing services to taxonomists for standard genome sequencing and annotation.</title>
        <authorList>
            <consortium name="The Broad Institute Genomics Platform"/>
            <consortium name="The Broad Institute Genome Sequencing Center for Infectious Disease"/>
            <person name="Wu L."/>
            <person name="Ma J."/>
        </authorList>
    </citation>
    <scope>NUCLEOTIDE SEQUENCE [LARGE SCALE GENOMIC DNA]</scope>
    <source>
        <strain evidence="3">LMG 29894</strain>
    </source>
</reference>
<proteinExistence type="predicted"/>
<dbReference type="EMBL" id="JBHSBU010000001">
    <property type="protein sequence ID" value="MFC4160869.1"/>
    <property type="molecule type" value="Genomic_DNA"/>
</dbReference>
<dbReference type="GO" id="GO:0003677">
    <property type="term" value="F:DNA binding"/>
    <property type="evidence" value="ECO:0007669"/>
    <property type="project" value="UniProtKB-KW"/>
</dbReference>
<comment type="caution">
    <text evidence="2">The sequence shown here is derived from an EMBL/GenBank/DDBJ whole genome shotgun (WGS) entry which is preliminary data.</text>
</comment>
<evidence type="ECO:0000259" key="1">
    <source>
        <dbReference type="Pfam" id="PF09836"/>
    </source>
</evidence>
<organism evidence="2 3">
    <name type="scientific">Chitinimonas lacunae</name>
    <dbReference type="NCBI Taxonomy" id="1963018"/>
    <lineage>
        <taxon>Bacteria</taxon>
        <taxon>Pseudomonadati</taxon>
        <taxon>Pseudomonadota</taxon>
        <taxon>Betaproteobacteria</taxon>
        <taxon>Neisseriales</taxon>
        <taxon>Chitinibacteraceae</taxon>
        <taxon>Chitinimonas</taxon>
    </lineage>
</organism>